<gene>
    <name evidence="2" type="ORF">CSKR_104334</name>
</gene>
<dbReference type="Proteomes" id="UP000286415">
    <property type="component" value="Unassembled WGS sequence"/>
</dbReference>
<accession>A0A3R7CNV9</accession>
<dbReference type="InParanoid" id="A0A3R7CNV9"/>
<organism evidence="2 3">
    <name type="scientific">Clonorchis sinensis</name>
    <name type="common">Chinese liver fluke</name>
    <dbReference type="NCBI Taxonomy" id="79923"/>
    <lineage>
        <taxon>Eukaryota</taxon>
        <taxon>Metazoa</taxon>
        <taxon>Spiralia</taxon>
        <taxon>Lophotrochozoa</taxon>
        <taxon>Platyhelminthes</taxon>
        <taxon>Trematoda</taxon>
        <taxon>Digenea</taxon>
        <taxon>Opisthorchiida</taxon>
        <taxon>Opisthorchiata</taxon>
        <taxon>Opisthorchiidae</taxon>
        <taxon>Clonorchis</taxon>
    </lineage>
</organism>
<sequence>MTCRVEKKEAAIKRDFDEPLGRPGYPLRGPPCGSKNALTSWLTPNPKSDVFLTECVVKSRLSFIIYIYIPHAYVNDEQALAAAELDVNLLFYTGYEDELRLRPADNKVTDTQSELTCVDPPPSYPSTMVVKLQAPPLHRKQASLSRIVRTRSQPNLSSDYVNLPEDSLVNWLTTTVTTHYPFIACSAAAVAAAAGYYFSPTKCLHKRKRSSVPNSEDTVTPSISLPPPPPPLPSFPLPPPPPPPYRPHFPMGPRMPIPFMTPRPSVGANVLCHLSNGSFCYAPFPAGRSYTVISTTATTACHASANLLYFHPNGLQDHQVLAPLDHPPRLTIVNGRAMHCSSERGPVSAAVCDSLLGSSKLESASATAGRGVSDSSPSIQNVPVELDIQVLWGKTNN</sequence>
<dbReference type="AlphaFoldDB" id="A0A3R7CNV9"/>
<comment type="caution">
    <text evidence="2">The sequence shown here is derived from an EMBL/GenBank/DDBJ whole genome shotgun (WGS) entry which is preliminary data.</text>
</comment>
<evidence type="ECO:0000313" key="2">
    <source>
        <dbReference type="EMBL" id="KAG5451565.1"/>
    </source>
</evidence>
<evidence type="ECO:0000256" key="1">
    <source>
        <dbReference type="SAM" id="MobiDB-lite"/>
    </source>
</evidence>
<reference evidence="2 3" key="1">
    <citation type="journal article" date="2018" name="Biotechnol. Adv.">
        <title>Improved genomic resources and new bioinformatic workflow for the carcinogenic parasite Clonorchis sinensis: Biotechnological implications.</title>
        <authorList>
            <person name="Wang D."/>
            <person name="Korhonen P.K."/>
            <person name="Gasser R.B."/>
            <person name="Young N.D."/>
        </authorList>
    </citation>
    <scope>NUCLEOTIDE SEQUENCE [LARGE SCALE GENOMIC DNA]</scope>
    <source>
        <strain evidence="2">Cs-k2</strain>
    </source>
</reference>
<feature type="region of interest" description="Disordered" evidence="1">
    <location>
        <begin position="208"/>
        <end position="241"/>
    </location>
</feature>
<dbReference type="EMBL" id="NIRI02000042">
    <property type="protein sequence ID" value="KAG5451565.1"/>
    <property type="molecule type" value="Genomic_DNA"/>
</dbReference>
<protein>
    <submittedName>
        <fullName evidence="2">Uncharacterized protein</fullName>
    </submittedName>
</protein>
<keyword evidence="3" id="KW-1185">Reference proteome</keyword>
<reference evidence="2 3" key="2">
    <citation type="journal article" date="2021" name="Genomics">
        <title>High-quality reference genome for Clonorchis sinensis.</title>
        <authorList>
            <person name="Young N.D."/>
            <person name="Stroehlein A.J."/>
            <person name="Kinkar L."/>
            <person name="Wang T."/>
            <person name="Sohn W.M."/>
            <person name="Chang B.C.H."/>
            <person name="Kaur P."/>
            <person name="Weisz D."/>
            <person name="Dudchenko O."/>
            <person name="Aiden E.L."/>
            <person name="Korhonen P.K."/>
            <person name="Gasser R.B."/>
        </authorList>
    </citation>
    <scope>NUCLEOTIDE SEQUENCE [LARGE SCALE GENOMIC DNA]</scope>
    <source>
        <strain evidence="2">Cs-k2</strain>
    </source>
</reference>
<feature type="compositionally biased region" description="Polar residues" evidence="1">
    <location>
        <begin position="211"/>
        <end position="220"/>
    </location>
</feature>
<feature type="compositionally biased region" description="Pro residues" evidence="1">
    <location>
        <begin position="224"/>
        <end position="241"/>
    </location>
</feature>
<dbReference type="OrthoDB" id="6239425at2759"/>
<name>A0A3R7CNV9_CLOSI</name>
<evidence type="ECO:0000313" key="3">
    <source>
        <dbReference type="Proteomes" id="UP000286415"/>
    </source>
</evidence>
<proteinExistence type="predicted"/>